<dbReference type="Pfam" id="PF00639">
    <property type="entry name" value="Rotamase"/>
    <property type="match status" value="1"/>
</dbReference>
<dbReference type="InterPro" id="IPR046357">
    <property type="entry name" value="PPIase_dom_sf"/>
</dbReference>
<keyword evidence="1" id="KW-0697">Rotamase</keyword>
<name>A0A812RBG5_9DINO</name>
<dbReference type="Gene3D" id="3.10.50.40">
    <property type="match status" value="1"/>
</dbReference>
<accession>A0A812RBG5</accession>
<feature type="domain" description="PpiC" evidence="4">
    <location>
        <begin position="62"/>
        <end position="167"/>
    </location>
</feature>
<dbReference type="SUPFAM" id="SSF54534">
    <property type="entry name" value="FKBP-like"/>
    <property type="match status" value="1"/>
</dbReference>
<proteinExistence type="predicted"/>
<evidence type="ECO:0000313" key="6">
    <source>
        <dbReference type="Proteomes" id="UP000604046"/>
    </source>
</evidence>
<keyword evidence="1" id="KW-0413">Isomerase</keyword>
<dbReference type="Proteomes" id="UP000604046">
    <property type="component" value="Unassembled WGS sequence"/>
</dbReference>
<comment type="caution">
    <text evidence="5">The sequence shown here is derived from an EMBL/GenBank/DDBJ whole genome shotgun (WGS) entry which is preliminary data.</text>
</comment>
<feature type="compositionally biased region" description="Low complexity" evidence="3">
    <location>
        <begin position="203"/>
        <end position="212"/>
    </location>
</feature>
<feature type="coiled-coil region" evidence="2">
    <location>
        <begin position="302"/>
        <end position="336"/>
    </location>
</feature>
<keyword evidence="2" id="KW-0175">Coiled coil</keyword>
<reference evidence="5" key="1">
    <citation type="submission" date="2021-02" db="EMBL/GenBank/DDBJ databases">
        <authorList>
            <person name="Dougan E. K."/>
            <person name="Rhodes N."/>
            <person name="Thang M."/>
            <person name="Chan C."/>
        </authorList>
    </citation>
    <scope>NUCLEOTIDE SEQUENCE</scope>
</reference>
<gene>
    <name evidence="5" type="ORF">SNAT2548_LOCUS23514</name>
</gene>
<dbReference type="PROSITE" id="PS50198">
    <property type="entry name" value="PPIC_PPIASE_2"/>
    <property type="match status" value="1"/>
</dbReference>
<evidence type="ECO:0000259" key="4">
    <source>
        <dbReference type="PROSITE" id="PS50198"/>
    </source>
</evidence>
<sequence>MDRWVLGSELWSWMTNDDVGKVAFTPSSFEAGSLWAWRVTGAAMCSFAGVCRFPFMQFVPWQLQAEDANSLEDAEEDAVLKEGPLDAEQFCRALVPPVQCPEDCANVTRIYSACPGTRADGGDLGEVESGQMHSAIEGALFDSELELGCPLWPVQTDAGFHLLMARPVSFCLAEEAQDRKGGEHKSRPSSGSASSNDSKDSNDNIAAANSESSTCLPDDHIVQLQTELGRRAAKLGELETEVAELRSANDLLRRECQLSDCKVDQLLSENDLLRRECHDSNCKLQVDMSLRKWQCRTLQISNKRLREECQDTKQHLKEAVDLNAALQSKLQLAETRLKEKLCPASAAPFCVDAAPTLLSDAPEVDGILACHLTPRQPTSPRAFLNRAELVDWYVETASKKAWRAGLPGHTAACVE</sequence>
<organism evidence="5 6">
    <name type="scientific">Symbiodinium natans</name>
    <dbReference type="NCBI Taxonomy" id="878477"/>
    <lineage>
        <taxon>Eukaryota</taxon>
        <taxon>Sar</taxon>
        <taxon>Alveolata</taxon>
        <taxon>Dinophyceae</taxon>
        <taxon>Suessiales</taxon>
        <taxon>Symbiodiniaceae</taxon>
        <taxon>Symbiodinium</taxon>
    </lineage>
</organism>
<feature type="region of interest" description="Disordered" evidence="3">
    <location>
        <begin position="178"/>
        <end position="212"/>
    </location>
</feature>
<evidence type="ECO:0000313" key="5">
    <source>
        <dbReference type="EMBL" id="CAE7432525.1"/>
    </source>
</evidence>
<evidence type="ECO:0000256" key="1">
    <source>
        <dbReference type="PROSITE-ProRule" id="PRU00278"/>
    </source>
</evidence>
<dbReference type="GO" id="GO:0003755">
    <property type="term" value="F:peptidyl-prolyl cis-trans isomerase activity"/>
    <property type="evidence" value="ECO:0007669"/>
    <property type="project" value="UniProtKB-KW"/>
</dbReference>
<dbReference type="EMBL" id="CAJNDS010002324">
    <property type="protein sequence ID" value="CAE7432525.1"/>
    <property type="molecule type" value="Genomic_DNA"/>
</dbReference>
<keyword evidence="6" id="KW-1185">Reference proteome</keyword>
<evidence type="ECO:0000256" key="2">
    <source>
        <dbReference type="SAM" id="Coils"/>
    </source>
</evidence>
<dbReference type="AlphaFoldDB" id="A0A812RBG5"/>
<evidence type="ECO:0000256" key="3">
    <source>
        <dbReference type="SAM" id="MobiDB-lite"/>
    </source>
</evidence>
<protein>
    <recommendedName>
        <fullName evidence="4">PpiC domain-containing protein</fullName>
    </recommendedName>
</protein>
<dbReference type="InterPro" id="IPR000297">
    <property type="entry name" value="PPIase_PpiC"/>
</dbReference>